<dbReference type="Pfam" id="PF01594">
    <property type="entry name" value="AI-2E_transport"/>
    <property type="match status" value="1"/>
</dbReference>
<comment type="caution">
    <text evidence="9">The sequence shown here is derived from an EMBL/GenBank/DDBJ whole genome shotgun (WGS) entry which is preliminary data.</text>
</comment>
<evidence type="ECO:0000256" key="3">
    <source>
        <dbReference type="ARBA" id="ARBA00022448"/>
    </source>
</evidence>
<dbReference type="GO" id="GO:0005886">
    <property type="term" value="C:plasma membrane"/>
    <property type="evidence" value="ECO:0007669"/>
    <property type="project" value="UniProtKB-SubCell"/>
</dbReference>
<dbReference type="Proteomes" id="UP000808349">
    <property type="component" value="Unassembled WGS sequence"/>
</dbReference>
<organism evidence="9 10">
    <name type="scientific">Candidatus Defluviibacterium haderslevense</name>
    <dbReference type="NCBI Taxonomy" id="2981993"/>
    <lineage>
        <taxon>Bacteria</taxon>
        <taxon>Pseudomonadati</taxon>
        <taxon>Bacteroidota</taxon>
        <taxon>Saprospiria</taxon>
        <taxon>Saprospirales</taxon>
        <taxon>Saprospiraceae</taxon>
        <taxon>Candidatus Defluviibacterium</taxon>
    </lineage>
</organism>
<dbReference type="AlphaFoldDB" id="A0A9D7SAC1"/>
<evidence type="ECO:0000256" key="2">
    <source>
        <dbReference type="ARBA" id="ARBA00009773"/>
    </source>
</evidence>
<evidence type="ECO:0000313" key="10">
    <source>
        <dbReference type="Proteomes" id="UP000808349"/>
    </source>
</evidence>
<dbReference type="InterPro" id="IPR002549">
    <property type="entry name" value="AI-2E-like"/>
</dbReference>
<gene>
    <name evidence="9" type="ORF">IPO85_11670</name>
</gene>
<evidence type="ECO:0000256" key="7">
    <source>
        <dbReference type="ARBA" id="ARBA00023136"/>
    </source>
</evidence>
<protein>
    <submittedName>
        <fullName evidence="9">AI-2E family transporter</fullName>
    </submittedName>
</protein>
<name>A0A9D7SAC1_9BACT</name>
<evidence type="ECO:0000256" key="6">
    <source>
        <dbReference type="ARBA" id="ARBA00022989"/>
    </source>
</evidence>
<feature type="transmembrane region" description="Helical" evidence="8">
    <location>
        <begin position="207"/>
        <end position="232"/>
    </location>
</feature>
<feature type="transmembrane region" description="Helical" evidence="8">
    <location>
        <begin position="273"/>
        <end position="292"/>
    </location>
</feature>
<dbReference type="PANTHER" id="PTHR21716">
    <property type="entry name" value="TRANSMEMBRANE PROTEIN"/>
    <property type="match status" value="1"/>
</dbReference>
<evidence type="ECO:0000256" key="4">
    <source>
        <dbReference type="ARBA" id="ARBA00022475"/>
    </source>
</evidence>
<reference evidence="9 10" key="1">
    <citation type="submission" date="2020-10" db="EMBL/GenBank/DDBJ databases">
        <title>Connecting structure to function with the recovery of over 1000 high-quality activated sludge metagenome-assembled genomes encoding full-length rRNA genes using long-read sequencing.</title>
        <authorList>
            <person name="Singleton C.M."/>
            <person name="Petriglieri F."/>
            <person name="Kristensen J.M."/>
            <person name="Kirkegaard R.H."/>
            <person name="Michaelsen T.Y."/>
            <person name="Andersen M.H."/>
            <person name="Karst S.M."/>
            <person name="Dueholm M.S."/>
            <person name="Nielsen P.H."/>
            <person name="Albertsen M."/>
        </authorList>
    </citation>
    <scope>NUCLEOTIDE SEQUENCE [LARGE SCALE GENOMIC DNA]</scope>
    <source>
        <strain evidence="9">Ribe_18-Q3-R11-54_BAT3C.373</strain>
    </source>
</reference>
<feature type="transmembrane region" description="Helical" evidence="8">
    <location>
        <begin position="63"/>
        <end position="83"/>
    </location>
</feature>
<proteinExistence type="inferred from homology"/>
<evidence type="ECO:0000313" key="9">
    <source>
        <dbReference type="EMBL" id="MBK9718148.1"/>
    </source>
</evidence>
<feature type="transmembrane region" description="Helical" evidence="8">
    <location>
        <begin position="33"/>
        <end position="51"/>
    </location>
</feature>
<comment type="subcellular location">
    <subcellularLocation>
        <location evidence="1">Cell membrane</location>
        <topology evidence="1">Multi-pass membrane protein</topology>
    </subcellularLocation>
</comment>
<sequence>MNLTLKLPLYAKFSLISIGVLAVIFMLFVGQGIILPLLYAIIFAILLNPMVNFIVGKGLNRNVSIFIAVLTAILIVVLLLYLISGQLSLFSDTYPQLKIKFNESLVQLINWISDRFSIKKSAINKWISQNQIEAIDNLGGTIGHTLFLINGILIIVILIPVYIVLLLYYKVLILEFVHKLFVVEHHTTLNNIFFNSKKIIQGYLTGLLFEMVIIAILNSIGLLILGIDYAIVLGITGAIINIIPYIGGVIAIALPMIIAFITKDSATYPIMVFLVYLLIQFIDNHFIIPHIVASKVKINGLVCVIVVLLGGAIWGIPGMFLSIPITAILKVVLDHTMAYKHWGALMGNIVPTTKVKLNFKKKKILT</sequence>
<dbReference type="GO" id="GO:0055085">
    <property type="term" value="P:transmembrane transport"/>
    <property type="evidence" value="ECO:0007669"/>
    <property type="project" value="TreeGrafter"/>
</dbReference>
<comment type="similarity">
    <text evidence="2">Belongs to the autoinducer-2 exporter (AI-2E) (TC 2.A.86) family.</text>
</comment>
<evidence type="ECO:0000256" key="8">
    <source>
        <dbReference type="SAM" id="Phobius"/>
    </source>
</evidence>
<feature type="transmembrane region" description="Helical" evidence="8">
    <location>
        <begin position="238"/>
        <end position="261"/>
    </location>
</feature>
<feature type="transmembrane region" description="Helical" evidence="8">
    <location>
        <begin position="147"/>
        <end position="169"/>
    </location>
</feature>
<feature type="transmembrane region" description="Helical" evidence="8">
    <location>
        <begin position="298"/>
        <end position="321"/>
    </location>
</feature>
<keyword evidence="7 8" id="KW-0472">Membrane</keyword>
<dbReference type="EMBL" id="JADKFW010000007">
    <property type="protein sequence ID" value="MBK9718148.1"/>
    <property type="molecule type" value="Genomic_DNA"/>
</dbReference>
<keyword evidence="6 8" id="KW-1133">Transmembrane helix</keyword>
<accession>A0A9D7SAC1</accession>
<feature type="transmembrane region" description="Helical" evidence="8">
    <location>
        <begin position="7"/>
        <end position="27"/>
    </location>
</feature>
<keyword evidence="4" id="KW-1003">Cell membrane</keyword>
<keyword evidence="3" id="KW-0813">Transport</keyword>
<evidence type="ECO:0000256" key="5">
    <source>
        <dbReference type="ARBA" id="ARBA00022692"/>
    </source>
</evidence>
<dbReference type="PANTHER" id="PTHR21716:SF53">
    <property type="entry name" value="PERMEASE PERM-RELATED"/>
    <property type="match status" value="1"/>
</dbReference>
<evidence type="ECO:0000256" key="1">
    <source>
        <dbReference type="ARBA" id="ARBA00004651"/>
    </source>
</evidence>
<keyword evidence="5 8" id="KW-0812">Transmembrane</keyword>